<keyword evidence="13" id="KW-1185">Reference proteome</keyword>
<evidence type="ECO:0000256" key="5">
    <source>
        <dbReference type="ARBA" id="ARBA00023125"/>
    </source>
</evidence>
<evidence type="ECO:0000259" key="12">
    <source>
        <dbReference type="PROSITE" id="PS50071"/>
    </source>
</evidence>
<dbReference type="InterPro" id="IPR050877">
    <property type="entry name" value="EMX-VAX-Noto_Homeobox_TFs"/>
</dbReference>
<keyword evidence="6 9" id="KW-0371">Homeobox</keyword>
<keyword evidence="4" id="KW-0805">Transcription regulation</keyword>
<reference evidence="14" key="1">
    <citation type="submission" date="2025-08" db="UniProtKB">
        <authorList>
            <consortium name="RefSeq"/>
        </authorList>
    </citation>
    <scope>IDENTIFICATION</scope>
</reference>
<dbReference type="CDD" id="cd00086">
    <property type="entry name" value="homeodomain"/>
    <property type="match status" value="1"/>
</dbReference>
<dbReference type="PROSITE" id="PS50071">
    <property type="entry name" value="HOMEOBOX_2"/>
    <property type="match status" value="1"/>
</dbReference>
<dbReference type="KEGG" id="ccin:107271906"/>
<dbReference type="GO" id="GO:0005634">
    <property type="term" value="C:nucleus"/>
    <property type="evidence" value="ECO:0007669"/>
    <property type="project" value="UniProtKB-SubCell"/>
</dbReference>
<feature type="compositionally biased region" description="Gly residues" evidence="11">
    <location>
        <begin position="24"/>
        <end position="40"/>
    </location>
</feature>
<dbReference type="InterPro" id="IPR017970">
    <property type="entry name" value="Homeobox_CS"/>
</dbReference>
<dbReference type="PANTHER" id="PTHR24339:SF67">
    <property type="entry name" value="GNOT1 HOMEODOMAIN PROTEIN-RELATED"/>
    <property type="match status" value="1"/>
</dbReference>
<evidence type="ECO:0000313" key="14">
    <source>
        <dbReference type="RefSeq" id="XP_024946004.1"/>
    </source>
</evidence>
<dbReference type="SUPFAM" id="SSF46689">
    <property type="entry name" value="Homeodomain-like"/>
    <property type="match status" value="1"/>
</dbReference>
<evidence type="ECO:0000256" key="8">
    <source>
        <dbReference type="ARBA" id="ARBA00023242"/>
    </source>
</evidence>
<sequence>MNKNCIDGFENSAKNGSSSTSSAGPGGGGGGGDNRSNGGGKSKRVRTIFTAEQLEKLEGEFARQQYMVGPERQYLAHALRLTEAQVKVWFQNRRIKWRKHHHEQQSQQLREIHQRSLSSLEHEDCDETGEW</sequence>
<feature type="compositionally biased region" description="Low complexity" evidence="11">
    <location>
        <begin position="11"/>
        <end position="23"/>
    </location>
</feature>
<dbReference type="PROSITE" id="PS00027">
    <property type="entry name" value="HOMEOBOX_1"/>
    <property type="match status" value="1"/>
</dbReference>
<dbReference type="InterPro" id="IPR020479">
    <property type="entry name" value="HD_metazoa"/>
</dbReference>
<organism evidence="13 14">
    <name type="scientific">Cephus cinctus</name>
    <name type="common">Wheat stem sawfly</name>
    <dbReference type="NCBI Taxonomy" id="211228"/>
    <lineage>
        <taxon>Eukaryota</taxon>
        <taxon>Metazoa</taxon>
        <taxon>Ecdysozoa</taxon>
        <taxon>Arthropoda</taxon>
        <taxon>Hexapoda</taxon>
        <taxon>Insecta</taxon>
        <taxon>Pterygota</taxon>
        <taxon>Neoptera</taxon>
        <taxon>Endopterygota</taxon>
        <taxon>Hymenoptera</taxon>
        <taxon>Cephoidea</taxon>
        <taxon>Cephidae</taxon>
        <taxon>Cephus</taxon>
    </lineage>
</organism>
<keyword evidence="5 9" id="KW-0238">DNA-binding</keyword>
<dbReference type="FunFam" id="1.10.10.60:FF:000450">
    <property type="entry name" value="Homeobox protein notochord"/>
    <property type="match status" value="1"/>
</dbReference>
<dbReference type="PRINTS" id="PR00024">
    <property type="entry name" value="HOMEOBOX"/>
</dbReference>
<evidence type="ECO:0000256" key="2">
    <source>
        <dbReference type="ARBA" id="ARBA00022473"/>
    </source>
</evidence>
<dbReference type="Proteomes" id="UP000694920">
    <property type="component" value="Unplaced"/>
</dbReference>
<evidence type="ECO:0000256" key="1">
    <source>
        <dbReference type="ARBA" id="ARBA00004123"/>
    </source>
</evidence>
<dbReference type="GO" id="GO:0000981">
    <property type="term" value="F:DNA-binding transcription factor activity, RNA polymerase II-specific"/>
    <property type="evidence" value="ECO:0007669"/>
    <property type="project" value="InterPro"/>
</dbReference>
<feature type="region of interest" description="Disordered" evidence="11">
    <location>
        <begin position="1"/>
        <end position="46"/>
    </location>
</feature>
<evidence type="ECO:0000256" key="7">
    <source>
        <dbReference type="ARBA" id="ARBA00023163"/>
    </source>
</evidence>
<dbReference type="AlphaFoldDB" id="A0AAJ7RSP8"/>
<dbReference type="InterPro" id="IPR001356">
    <property type="entry name" value="HD"/>
</dbReference>
<dbReference type="InterPro" id="IPR009057">
    <property type="entry name" value="Homeodomain-like_sf"/>
</dbReference>
<dbReference type="GO" id="GO:0030182">
    <property type="term" value="P:neuron differentiation"/>
    <property type="evidence" value="ECO:0007669"/>
    <property type="project" value="TreeGrafter"/>
</dbReference>
<dbReference type="Gene3D" id="1.10.10.60">
    <property type="entry name" value="Homeodomain-like"/>
    <property type="match status" value="1"/>
</dbReference>
<dbReference type="GO" id="GO:0007417">
    <property type="term" value="P:central nervous system development"/>
    <property type="evidence" value="ECO:0007669"/>
    <property type="project" value="TreeGrafter"/>
</dbReference>
<evidence type="ECO:0000256" key="4">
    <source>
        <dbReference type="ARBA" id="ARBA00023015"/>
    </source>
</evidence>
<evidence type="ECO:0000256" key="10">
    <source>
        <dbReference type="RuleBase" id="RU000682"/>
    </source>
</evidence>
<accession>A0AAJ7RSP8</accession>
<dbReference type="PANTHER" id="PTHR24339">
    <property type="entry name" value="HOMEOBOX PROTEIN EMX-RELATED"/>
    <property type="match status" value="1"/>
</dbReference>
<gene>
    <name evidence="14" type="primary">LOC107271906</name>
</gene>
<dbReference type="SMART" id="SM00389">
    <property type="entry name" value="HOX"/>
    <property type="match status" value="1"/>
</dbReference>
<proteinExistence type="predicted"/>
<evidence type="ECO:0000256" key="6">
    <source>
        <dbReference type="ARBA" id="ARBA00023155"/>
    </source>
</evidence>
<dbReference type="Pfam" id="PF00046">
    <property type="entry name" value="Homeodomain"/>
    <property type="match status" value="1"/>
</dbReference>
<keyword evidence="7" id="KW-0804">Transcription</keyword>
<protein>
    <submittedName>
        <fullName evidence="14">Homeobox protein Hox-A4-like</fullName>
    </submittedName>
</protein>
<evidence type="ECO:0000256" key="11">
    <source>
        <dbReference type="SAM" id="MobiDB-lite"/>
    </source>
</evidence>
<dbReference type="GO" id="GO:0000978">
    <property type="term" value="F:RNA polymerase II cis-regulatory region sequence-specific DNA binding"/>
    <property type="evidence" value="ECO:0007669"/>
    <property type="project" value="TreeGrafter"/>
</dbReference>
<feature type="DNA-binding region" description="Homeobox" evidence="9">
    <location>
        <begin position="42"/>
        <end position="101"/>
    </location>
</feature>
<comment type="subcellular location">
    <subcellularLocation>
        <location evidence="1 9 10">Nucleus</location>
    </subcellularLocation>
</comment>
<dbReference type="GeneID" id="107271906"/>
<keyword evidence="3" id="KW-0678">Repressor</keyword>
<feature type="domain" description="Homeobox" evidence="12">
    <location>
        <begin position="40"/>
        <end position="100"/>
    </location>
</feature>
<evidence type="ECO:0000313" key="13">
    <source>
        <dbReference type="Proteomes" id="UP000694920"/>
    </source>
</evidence>
<dbReference type="RefSeq" id="XP_024946004.1">
    <property type="nucleotide sequence ID" value="XM_025090236.1"/>
</dbReference>
<evidence type="ECO:0000256" key="9">
    <source>
        <dbReference type="PROSITE-ProRule" id="PRU00108"/>
    </source>
</evidence>
<keyword evidence="8 9" id="KW-0539">Nucleus</keyword>
<keyword evidence="2" id="KW-0217">Developmental protein</keyword>
<evidence type="ECO:0000256" key="3">
    <source>
        <dbReference type="ARBA" id="ARBA00022491"/>
    </source>
</evidence>
<name>A0AAJ7RSP8_CEPCN</name>